<comment type="subcellular location">
    <subcellularLocation>
        <location evidence="1">Endomembrane system</location>
        <topology evidence="1">Multi-pass membrane protein</topology>
    </subcellularLocation>
</comment>
<keyword evidence="3 6" id="KW-0812">Transmembrane</keyword>
<dbReference type="PANTHER" id="PTHR21324">
    <property type="entry name" value="FASTING-INDUCIBLE INTEGRAL MEMBRANE PROTEIN TM6P1-RELATED"/>
    <property type="match status" value="1"/>
</dbReference>
<dbReference type="InterPro" id="IPR019402">
    <property type="entry name" value="CWH43_N"/>
</dbReference>
<gene>
    <name evidence="9" type="primary">LOC105846697</name>
</gene>
<keyword evidence="4 6" id="KW-1133">Transmembrane helix</keyword>
<feature type="transmembrane region" description="Helical" evidence="6">
    <location>
        <begin position="126"/>
        <end position="144"/>
    </location>
</feature>
<reference evidence="9" key="1">
    <citation type="submission" date="2025-08" db="UniProtKB">
        <authorList>
            <consortium name="RefSeq"/>
        </authorList>
    </citation>
    <scope>IDENTIFICATION</scope>
</reference>
<feature type="transmembrane region" description="Helical" evidence="6">
    <location>
        <begin position="200"/>
        <end position="222"/>
    </location>
</feature>
<keyword evidence="5 6" id="KW-0472">Membrane</keyword>
<dbReference type="Proteomes" id="UP001652625">
    <property type="component" value="Chromosome 06"/>
</dbReference>
<evidence type="ECO:0000256" key="4">
    <source>
        <dbReference type="ARBA" id="ARBA00022989"/>
    </source>
</evidence>
<keyword evidence="8" id="KW-1185">Reference proteome</keyword>
<accession>A0ABM4BZP3</accession>
<dbReference type="InterPro" id="IPR050911">
    <property type="entry name" value="DRAM/TMEM150_Autophagy_Mod"/>
</dbReference>
<evidence type="ECO:0000313" key="8">
    <source>
        <dbReference type="Proteomes" id="UP001652625"/>
    </source>
</evidence>
<organism evidence="8 9">
    <name type="scientific">Hydra vulgaris</name>
    <name type="common">Hydra</name>
    <name type="synonym">Hydra attenuata</name>
    <dbReference type="NCBI Taxonomy" id="6087"/>
    <lineage>
        <taxon>Eukaryota</taxon>
        <taxon>Metazoa</taxon>
        <taxon>Cnidaria</taxon>
        <taxon>Hydrozoa</taxon>
        <taxon>Hydroidolina</taxon>
        <taxon>Anthoathecata</taxon>
        <taxon>Aplanulata</taxon>
        <taxon>Hydridae</taxon>
        <taxon>Hydra</taxon>
    </lineage>
</organism>
<feature type="domain" description="CWH43-like N-terminal" evidence="7">
    <location>
        <begin position="18"/>
        <end position="217"/>
    </location>
</feature>
<feature type="transmembrane region" description="Helical" evidence="6">
    <location>
        <begin position="156"/>
        <end position="180"/>
    </location>
</feature>
<evidence type="ECO:0000259" key="7">
    <source>
        <dbReference type="Pfam" id="PF10277"/>
    </source>
</evidence>
<feature type="transmembrane region" description="Helical" evidence="6">
    <location>
        <begin position="12"/>
        <end position="39"/>
    </location>
</feature>
<dbReference type="RefSeq" id="XP_065654675.1">
    <property type="nucleotide sequence ID" value="XM_065798603.1"/>
</dbReference>
<evidence type="ECO:0000256" key="1">
    <source>
        <dbReference type="ARBA" id="ARBA00004127"/>
    </source>
</evidence>
<evidence type="ECO:0000256" key="2">
    <source>
        <dbReference type="ARBA" id="ARBA00006565"/>
    </source>
</evidence>
<name>A0ABM4BZP3_HYDVU</name>
<evidence type="ECO:0000256" key="3">
    <source>
        <dbReference type="ARBA" id="ARBA00022692"/>
    </source>
</evidence>
<dbReference type="PANTHER" id="PTHR21324:SF2">
    <property type="entry name" value="EG:22E5.9 PROTEIN"/>
    <property type="match status" value="1"/>
</dbReference>
<protein>
    <submittedName>
        <fullName evidence="9">Uncharacterized protein LOC105846697</fullName>
    </submittedName>
</protein>
<evidence type="ECO:0000256" key="6">
    <source>
        <dbReference type="SAM" id="Phobius"/>
    </source>
</evidence>
<dbReference type="GeneID" id="105846697"/>
<dbReference type="Pfam" id="PF10277">
    <property type="entry name" value="Frag1"/>
    <property type="match status" value="1"/>
</dbReference>
<evidence type="ECO:0000256" key="5">
    <source>
        <dbReference type="ARBA" id="ARBA00023136"/>
    </source>
</evidence>
<evidence type="ECO:0000313" key="9">
    <source>
        <dbReference type="RefSeq" id="XP_065654675.1"/>
    </source>
</evidence>
<comment type="similarity">
    <text evidence="2">Belongs to the DRAM/TMEM150 family.</text>
</comment>
<proteinExistence type="inferred from homology"/>
<feature type="transmembrane region" description="Helical" evidence="6">
    <location>
        <begin position="99"/>
        <end position="120"/>
    </location>
</feature>
<feature type="transmembrane region" description="Helical" evidence="6">
    <location>
        <begin position="64"/>
        <end position="87"/>
    </location>
</feature>
<sequence length="264" mass="30057">MSLSQNAKRKCYHYIVTCLPIATVLLAILTTIISFTVAIKFEIIAAGYLPFISEIGNNKPQSSILTFGLSLSAILTFAVILIRFLQVKHFFITRQLENISSFVAGALLVFGNFLVISFQLSSHTVIHYSGATLYFLGTFFYCILQTKISYHNAKRYLFLIRLCISISMFLFGFLFALFLLPSMKVLNEKHRVAEAAEWCFLAVNMIFILTFVVDFWNIIPVLTIKKNVSRSYEEIKEEDYDIVLETNVQSSARITCDNPYLVVT</sequence>